<feature type="compositionally biased region" description="Basic residues" evidence="8">
    <location>
        <begin position="495"/>
        <end position="507"/>
    </location>
</feature>
<dbReference type="InterPro" id="IPR045864">
    <property type="entry name" value="aa-tRNA-synth_II/BPL/LPL"/>
</dbReference>
<dbReference type="Pfam" id="PF00587">
    <property type="entry name" value="tRNA-synt_2b"/>
    <property type="match status" value="1"/>
</dbReference>
<proteinExistence type="predicted"/>
<organism evidence="10">
    <name type="scientific">Amorphochlora amoebiformis</name>
    <dbReference type="NCBI Taxonomy" id="1561963"/>
    <lineage>
        <taxon>Eukaryota</taxon>
        <taxon>Sar</taxon>
        <taxon>Rhizaria</taxon>
        <taxon>Cercozoa</taxon>
        <taxon>Chlorarachniophyceae</taxon>
        <taxon>Amorphochlora</taxon>
    </lineage>
</organism>
<evidence type="ECO:0000256" key="7">
    <source>
        <dbReference type="ARBA" id="ARBA00031113"/>
    </source>
</evidence>
<keyword evidence="2" id="KW-0436">Ligase</keyword>
<evidence type="ECO:0000259" key="9">
    <source>
        <dbReference type="PROSITE" id="PS50862"/>
    </source>
</evidence>
<dbReference type="PRINTS" id="PR00981">
    <property type="entry name" value="TRNASYNTHSER"/>
</dbReference>
<dbReference type="InterPro" id="IPR042103">
    <property type="entry name" value="SerRS_1_N_sf"/>
</dbReference>
<dbReference type="InterPro" id="IPR002317">
    <property type="entry name" value="Ser-tRNA-ligase_type_1"/>
</dbReference>
<dbReference type="GO" id="GO:0006434">
    <property type="term" value="P:seryl-tRNA aminoacylation"/>
    <property type="evidence" value="ECO:0007669"/>
    <property type="project" value="InterPro"/>
</dbReference>
<dbReference type="Gene3D" id="1.10.287.40">
    <property type="entry name" value="Serine-tRNA synthetase, tRNA binding domain"/>
    <property type="match status" value="1"/>
</dbReference>
<dbReference type="InterPro" id="IPR015866">
    <property type="entry name" value="Ser-tRNA-synth_1_N"/>
</dbReference>
<keyword evidence="6" id="KW-0030">Aminoacyl-tRNA synthetase</keyword>
<dbReference type="NCBIfam" id="TIGR00414">
    <property type="entry name" value="serS"/>
    <property type="match status" value="1"/>
</dbReference>
<sequence>MPIDIDDLRKYKGGDPDKVRESEKKRFHDTKIVDKIIELDEVWRKLRGENDRLRKEKRALGNQVKTLMKAGKKEEALKVRGTLKEKNAIIDKKIKEQEDLATKSAMERDELLHKIGNYVHGSVPVGDDEDKFNKVVKSWGLDKKRGHGEDATTAIPGGGKNGTLLHHHELLSRIDGYEAERGVRVAGHRAYFLKGAGVALNFALQTYAQTFLAEKGYTLLQTPYFMDKEKMGLVAELADYDETLYHVGGQGSESKYLIATSEQPICLYHAGEWLDDKELKAQPKFYAGVSTCFRKEAGKTGVDNWGIFRVHQFEKIEQFCVCHPEDSWKIHDKMIAHSEEFTKSLGLPYHVINICSGELNNAAAKKYDLEAWFPGYVEIDKTKEAQHPGMRELVSCSNCLDYQSRAVEIRCGQPKKDNKGMKGKKVYVHMLNATLCATTRCICCILENHQTPEGVVIPEVLIPFMNKTFVKVDSKGRKHIPYTKPTPIHKELKSNKKKGKGGKSKSGGKKEKKESKKKAPEPTADPKAEILKKLEEFTKGGKLTEEEHAMLVKSLKEEKK</sequence>
<dbReference type="SUPFAM" id="SSF55681">
    <property type="entry name" value="Class II aaRS and biotin synthetases"/>
    <property type="match status" value="1"/>
</dbReference>
<dbReference type="EC" id="6.1.1.11" evidence="1"/>
<dbReference type="InterPro" id="IPR010978">
    <property type="entry name" value="tRNA-bd_arm"/>
</dbReference>
<dbReference type="GO" id="GO:0004828">
    <property type="term" value="F:serine-tRNA ligase activity"/>
    <property type="evidence" value="ECO:0007669"/>
    <property type="project" value="UniProtKB-EC"/>
</dbReference>
<evidence type="ECO:0000256" key="8">
    <source>
        <dbReference type="SAM" id="MobiDB-lite"/>
    </source>
</evidence>
<dbReference type="InterPro" id="IPR033729">
    <property type="entry name" value="SerRS_core"/>
</dbReference>
<dbReference type="PANTHER" id="PTHR11778">
    <property type="entry name" value="SERYL-TRNA SYNTHETASE"/>
    <property type="match status" value="1"/>
</dbReference>
<keyword evidence="4" id="KW-0067">ATP-binding</keyword>
<dbReference type="AlphaFoldDB" id="A0A6T6SNU3"/>
<keyword evidence="5" id="KW-0648">Protein biosynthesis</keyword>
<evidence type="ECO:0000256" key="2">
    <source>
        <dbReference type="ARBA" id="ARBA00022598"/>
    </source>
</evidence>
<dbReference type="Gene3D" id="3.30.930.10">
    <property type="entry name" value="Bira Bifunctional Protein, Domain 2"/>
    <property type="match status" value="1"/>
</dbReference>
<feature type="domain" description="Aminoacyl-transfer RNA synthetases class-II family profile" evidence="9">
    <location>
        <begin position="166"/>
        <end position="458"/>
    </location>
</feature>
<feature type="region of interest" description="Disordered" evidence="8">
    <location>
        <begin position="1"/>
        <end position="24"/>
    </location>
</feature>
<dbReference type="PROSITE" id="PS50862">
    <property type="entry name" value="AA_TRNA_LIGASE_II"/>
    <property type="match status" value="1"/>
</dbReference>
<dbReference type="GO" id="GO:0005524">
    <property type="term" value="F:ATP binding"/>
    <property type="evidence" value="ECO:0007669"/>
    <property type="project" value="UniProtKB-KW"/>
</dbReference>
<evidence type="ECO:0000313" key="10">
    <source>
        <dbReference type="EMBL" id="CAD8435925.1"/>
    </source>
</evidence>
<evidence type="ECO:0000256" key="6">
    <source>
        <dbReference type="ARBA" id="ARBA00023146"/>
    </source>
</evidence>
<evidence type="ECO:0000256" key="1">
    <source>
        <dbReference type="ARBA" id="ARBA00012840"/>
    </source>
</evidence>
<dbReference type="CDD" id="cd00770">
    <property type="entry name" value="SerRS_core"/>
    <property type="match status" value="1"/>
</dbReference>
<evidence type="ECO:0000256" key="5">
    <source>
        <dbReference type="ARBA" id="ARBA00022917"/>
    </source>
</evidence>
<keyword evidence="3" id="KW-0547">Nucleotide-binding</keyword>
<name>A0A6T6SNU3_9EUKA</name>
<reference evidence="10" key="1">
    <citation type="submission" date="2021-01" db="EMBL/GenBank/DDBJ databases">
        <authorList>
            <person name="Corre E."/>
            <person name="Pelletier E."/>
            <person name="Niang G."/>
            <person name="Scheremetjew M."/>
            <person name="Finn R."/>
            <person name="Kale V."/>
            <person name="Holt S."/>
            <person name="Cochrane G."/>
            <person name="Meng A."/>
            <person name="Brown T."/>
            <person name="Cohen L."/>
        </authorList>
    </citation>
    <scope>NUCLEOTIDE SEQUENCE</scope>
    <source>
        <strain evidence="10">CCMP2058</strain>
    </source>
</reference>
<dbReference type="Pfam" id="PF02403">
    <property type="entry name" value="Seryl_tRNA_N"/>
    <property type="match status" value="1"/>
</dbReference>
<accession>A0A6T6SNU3</accession>
<evidence type="ECO:0000256" key="4">
    <source>
        <dbReference type="ARBA" id="ARBA00022840"/>
    </source>
</evidence>
<feature type="compositionally biased region" description="Basic and acidic residues" evidence="8">
    <location>
        <begin position="508"/>
        <end position="531"/>
    </location>
</feature>
<dbReference type="EMBL" id="HBEM01005391">
    <property type="protein sequence ID" value="CAD8435925.1"/>
    <property type="molecule type" value="Transcribed_RNA"/>
</dbReference>
<protein>
    <recommendedName>
        <fullName evidence="1">serine--tRNA ligase</fullName>
        <ecNumber evidence="1">6.1.1.11</ecNumber>
    </recommendedName>
    <alternativeName>
        <fullName evidence="7">Seryl-tRNA synthetase</fullName>
    </alternativeName>
</protein>
<gene>
    <name evidence="10" type="ORF">LAMO00422_LOCUS3770</name>
</gene>
<feature type="region of interest" description="Disordered" evidence="8">
    <location>
        <begin position="477"/>
        <end position="531"/>
    </location>
</feature>
<dbReference type="InterPro" id="IPR006195">
    <property type="entry name" value="aa-tRNA-synth_II"/>
</dbReference>
<dbReference type="SUPFAM" id="SSF46589">
    <property type="entry name" value="tRNA-binding arm"/>
    <property type="match status" value="1"/>
</dbReference>
<evidence type="ECO:0000256" key="3">
    <source>
        <dbReference type="ARBA" id="ARBA00022741"/>
    </source>
</evidence>
<dbReference type="InterPro" id="IPR002314">
    <property type="entry name" value="aa-tRNA-synt_IIb"/>
</dbReference>